<sequence>MGAGERGMNLFAWALAGFVLIHIGISATGLRARIVGAVGEWPYRGLFSVASGVLLTALIIGLGQVRSDPFDPLNAALWAPPEWLRWPAYVFVLFGLSLAFAGLFTPGPTFAGFEKMGLERAEPAHGVLRITRHPFLWGVALWGVGHLLVNGERFAVMLFGAMALMAVYGARSIDRKGAARDPEGWEKFANVTSNAPFVAIVQGRNKLNVAEIGWRGLLGVAIAVTIALLHQQAFGVAAFST</sequence>
<dbReference type="PANTHER" id="PTHR35988:SF2">
    <property type="entry name" value="15-CIS-ZETA-CAROTENE ISOMERASE, CHLOROPLASTIC"/>
    <property type="match status" value="1"/>
</dbReference>
<proteinExistence type="predicted"/>
<keyword evidence="2 5" id="KW-0812">Transmembrane</keyword>
<evidence type="ECO:0000313" key="8">
    <source>
        <dbReference type="Proteomes" id="UP000092498"/>
    </source>
</evidence>
<gene>
    <name evidence="7" type="ORF">ATE48_16040</name>
</gene>
<evidence type="ECO:0000256" key="3">
    <source>
        <dbReference type="ARBA" id="ARBA00022989"/>
    </source>
</evidence>
<feature type="transmembrane region" description="Helical" evidence="5">
    <location>
        <begin position="86"/>
        <end position="105"/>
    </location>
</feature>
<dbReference type="InterPro" id="IPR009915">
    <property type="entry name" value="NnrU_dom"/>
</dbReference>
<keyword evidence="3 5" id="KW-1133">Transmembrane helix</keyword>
<evidence type="ECO:0000259" key="6">
    <source>
        <dbReference type="Pfam" id="PF07298"/>
    </source>
</evidence>
<dbReference type="OrthoDB" id="5293641at2"/>
<feature type="transmembrane region" description="Helical" evidence="5">
    <location>
        <begin position="212"/>
        <end position="230"/>
    </location>
</feature>
<name>A0A1B1AL83_9PROT</name>
<keyword evidence="4 5" id="KW-0472">Membrane</keyword>
<organism evidence="7 8">
    <name type="scientific">Candidatus Viadribacter manganicus</name>
    <dbReference type="NCBI Taxonomy" id="1759059"/>
    <lineage>
        <taxon>Bacteria</taxon>
        <taxon>Pseudomonadati</taxon>
        <taxon>Pseudomonadota</taxon>
        <taxon>Alphaproteobacteria</taxon>
        <taxon>Hyphomonadales</taxon>
        <taxon>Hyphomonadaceae</taxon>
        <taxon>Candidatus Viadribacter</taxon>
    </lineage>
</organism>
<evidence type="ECO:0000256" key="5">
    <source>
        <dbReference type="SAM" id="Phobius"/>
    </source>
</evidence>
<evidence type="ECO:0000256" key="2">
    <source>
        <dbReference type="ARBA" id="ARBA00022692"/>
    </source>
</evidence>
<evidence type="ECO:0000313" key="7">
    <source>
        <dbReference type="EMBL" id="ANP47317.1"/>
    </source>
</evidence>
<dbReference type="STRING" id="1759059.ATE48_16040"/>
<dbReference type="GO" id="GO:0016020">
    <property type="term" value="C:membrane"/>
    <property type="evidence" value="ECO:0007669"/>
    <property type="project" value="UniProtKB-SubCell"/>
</dbReference>
<dbReference type="Gene3D" id="1.20.120.1630">
    <property type="match status" value="1"/>
</dbReference>
<feature type="transmembrane region" description="Helical" evidence="5">
    <location>
        <begin position="126"/>
        <end position="148"/>
    </location>
</feature>
<dbReference type="Proteomes" id="UP000092498">
    <property type="component" value="Chromosome"/>
</dbReference>
<comment type="subcellular location">
    <subcellularLocation>
        <location evidence="1">Membrane</location>
        <topology evidence="1">Multi-pass membrane protein</topology>
    </subcellularLocation>
</comment>
<feature type="transmembrane region" description="Helical" evidence="5">
    <location>
        <begin position="12"/>
        <end position="34"/>
    </location>
</feature>
<dbReference type="PANTHER" id="PTHR35988">
    <property type="entry name" value="15-CIS-ZETA-CAROTENE ISOMERASE, CHLOROPLASTIC"/>
    <property type="match status" value="1"/>
</dbReference>
<dbReference type="InParanoid" id="A0A1B1AL83"/>
<feature type="transmembrane region" description="Helical" evidence="5">
    <location>
        <begin position="46"/>
        <end position="66"/>
    </location>
</feature>
<protein>
    <recommendedName>
        <fullName evidence="6">NnrU domain-containing protein</fullName>
    </recommendedName>
</protein>
<feature type="domain" description="NnrU" evidence="6">
    <location>
        <begin position="11"/>
        <end position="237"/>
    </location>
</feature>
<dbReference type="Pfam" id="PF07298">
    <property type="entry name" value="NnrU"/>
    <property type="match status" value="1"/>
</dbReference>
<reference evidence="7 8" key="1">
    <citation type="submission" date="2015-11" db="EMBL/GenBank/DDBJ databases">
        <title>Whole-Genome Sequence of Candidatus Oderbacter manganicum from the National Park Lower Oder Valley, Germany.</title>
        <authorList>
            <person name="Braun B."/>
            <person name="Liere K."/>
            <person name="Szewzyk U."/>
        </authorList>
    </citation>
    <scope>NUCLEOTIDE SEQUENCE [LARGE SCALE GENOMIC DNA]</scope>
    <source>
        <strain evidence="7 8">OTSz_A_272</strain>
    </source>
</reference>
<dbReference type="EMBL" id="CP013244">
    <property type="protein sequence ID" value="ANP47317.1"/>
    <property type="molecule type" value="Genomic_DNA"/>
</dbReference>
<evidence type="ECO:0000256" key="4">
    <source>
        <dbReference type="ARBA" id="ARBA00023136"/>
    </source>
</evidence>
<evidence type="ECO:0000256" key="1">
    <source>
        <dbReference type="ARBA" id="ARBA00004141"/>
    </source>
</evidence>
<dbReference type="AlphaFoldDB" id="A0A1B1AL83"/>
<keyword evidence="8" id="KW-1185">Reference proteome</keyword>
<accession>A0A1B1AL83</accession>
<feature type="transmembrane region" description="Helical" evidence="5">
    <location>
        <begin position="154"/>
        <end position="170"/>
    </location>
</feature>
<dbReference type="KEGG" id="cbot:ATE48_16040"/>